<protein>
    <recommendedName>
        <fullName evidence="5">Prohormone-4</fullName>
    </recommendedName>
</protein>
<evidence type="ECO:0000256" key="2">
    <source>
        <dbReference type="PROSITE-ProRule" id="PRU00124"/>
    </source>
</evidence>
<dbReference type="Proteomes" id="UP000005408">
    <property type="component" value="Unassembled WGS sequence"/>
</dbReference>
<dbReference type="InterPro" id="IPR023415">
    <property type="entry name" value="LDLR_class-A_CS"/>
</dbReference>
<dbReference type="AlphaFoldDB" id="A0A8W8HZW8"/>
<dbReference type="PANTHER" id="PTHR20967:SF0">
    <property type="entry name" value="PROHORMONE-4"/>
    <property type="match status" value="1"/>
</dbReference>
<dbReference type="PROSITE" id="PS01209">
    <property type="entry name" value="LDLRA_1"/>
    <property type="match status" value="1"/>
</dbReference>
<evidence type="ECO:0000313" key="3">
    <source>
        <dbReference type="EnsemblMetazoa" id="G11871.1:cds"/>
    </source>
</evidence>
<dbReference type="PROSITE" id="PS50068">
    <property type="entry name" value="LDLRA_2"/>
    <property type="match status" value="1"/>
</dbReference>
<keyword evidence="1" id="KW-1015">Disulfide bond</keyword>
<evidence type="ECO:0000313" key="4">
    <source>
        <dbReference type="Proteomes" id="UP000005408"/>
    </source>
</evidence>
<name>A0A8W8HZW8_MAGGI</name>
<dbReference type="InterPro" id="IPR036055">
    <property type="entry name" value="LDL_receptor-like_sf"/>
</dbReference>
<evidence type="ECO:0008006" key="5">
    <source>
        <dbReference type="Google" id="ProtNLM"/>
    </source>
</evidence>
<dbReference type="InterPro" id="IPR002172">
    <property type="entry name" value="LDrepeatLR_classA_rpt"/>
</dbReference>
<sequence length="274" mass="31150">MARAATFLFTLRDVAVDPRRYIACAVTIFTRHSELFKRDSICTFSKLNLNFSKREGNTANRAYRKSAKKKKTYQEEYFIIFKKMKTGWRQELPCILVCLVCASVTYGMSVDFSRLRKPYLLSKRVDSSNPCPPETPFLCRSPQKSCIALGNICDRHPDCPDGFDEDPQMCNARNRPSVEELEDFLLRNQNWILPKLFNGASAEIVAHALVVSPNIEELGQIVGLGNKEANLRSALLAVTEGDERPLLKLGMPEEEWYDVQDYLNRVIEGGLQVS</sequence>
<comment type="caution">
    <text evidence="2">Lacks conserved residue(s) required for the propagation of feature annotation.</text>
</comment>
<dbReference type="CDD" id="cd00112">
    <property type="entry name" value="LDLa"/>
    <property type="match status" value="1"/>
</dbReference>
<organism evidence="3 4">
    <name type="scientific">Magallana gigas</name>
    <name type="common">Pacific oyster</name>
    <name type="synonym">Crassostrea gigas</name>
    <dbReference type="NCBI Taxonomy" id="29159"/>
    <lineage>
        <taxon>Eukaryota</taxon>
        <taxon>Metazoa</taxon>
        <taxon>Spiralia</taxon>
        <taxon>Lophotrochozoa</taxon>
        <taxon>Mollusca</taxon>
        <taxon>Bivalvia</taxon>
        <taxon>Autobranchia</taxon>
        <taxon>Pteriomorphia</taxon>
        <taxon>Ostreida</taxon>
        <taxon>Ostreoidea</taxon>
        <taxon>Ostreidae</taxon>
        <taxon>Magallana</taxon>
    </lineage>
</organism>
<dbReference type="InterPro" id="IPR053103">
    <property type="entry name" value="IDLSRF-like_peptide"/>
</dbReference>
<dbReference type="PANTHER" id="PTHR20967">
    <property type="entry name" value="PROHORMONE-4"/>
    <property type="match status" value="1"/>
</dbReference>
<dbReference type="SMART" id="SM00192">
    <property type="entry name" value="LDLa"/>
    <property type="match status" value="1"/>
</dbReference>
<dbReference type="EnsemblMetazoa" id="G11871.1">
    <property type="protein sequence ID" value="G11871.1:cds"/>
    <property type="gene ID" value="G11871"/>
</dbReference>
<accession>A0A8W8HZW8</accession>
<reference evidence="3" key="1">
    <citation type="submission" date="2022-08" db="UniProtKB">
        <authorList>
            <consortium name="EnsemblMetazoa"/>
        </authorList>
    </citation>
    <scope>IDENTIFICATION</scope>
    <source>
        <strain evidence="3">05x7-T-G4-1.051#20</strain>
    </source>
</reference>
<dbReference type="SUPFAM" id="SSF57424">
    <property type="entry name" value="LDL receptor-like module"/>
    <property type="match status" value="1"/>
</dbReference>
<proteinExistence type="predicted"/>
<evidence type="ECO:0000256" key="1">
    <source>
        <dbReference type="ARBA" id="ARBA00023157"/>
    </source>
</evidence>
<dbReference type="Gene3D" id="4.10.400.10">
    <property type="entry name" value="Low-density Lipoprotein Receptor"/>
    <property type="match status" value="1"/>
</dbReference>
<keyword evidence="4" id="KW-1185">Reference proteome</keyword>